<accession>A0A3B1BEM9</accession>
<protein>
    <submittedName>
        <fullName evidence="2">Thiol:disulfide oxidoreductase related to ResA</fullName>
    </submittedName>
</protein>
<dbReference type="GO" id="GO:0016491">
    <property type="term" value="F:oxidoreductase activity"/>
    <property type="evidence" value="ECO:0007669"/>
    <property type="project" value="InterPro"/>
</dbReference>
<dbReference type="PANTHER" id="PTHR42852:SF17">
    <property type="entry name" value="THIOREDOXIN-LIKE PROTEIN HI_1115"/>
    <property type="match status" value="1"/>
</dbReference>
<feature type="domain" description="Thioredoxin" evidence="1">
    <location>
        <begin position="47"/>
        <end position="188"/>
    </location>
</feature>
<dbReference type="InterPro" id="IPR050553">
    <property type="entry name" value="Thioredoxin_ResA/DsbE_sf"/>
</dbReference>
<dbReference type="Pfam" id="PF00578">
    <property type="entry name" value="AhpC-TSA"/>
    <property type="match status" value="1"/>
</dbReference>
<sequence length="189" mass="21095">MRDNDVMQTPFIIAATLCSLLLLGMPAAFADEVTRQQALSAMKINVPQKILSAPAFDLPGLQSASIRLSDFKGKLVLLNFWASFCAPCRKEMPALENIWQHYREQGLVVLALSADRDNLKEVGRFIKEGGYSFPVLLDTEGEARAKYEIRALPTSYLIGRDGKFIGRIIGERDWASNEGYKLIEVLLSQ</sequence>
<organism evidence="2">
    <name type="scientific">hydrothermal vent metagenome</name>
    <dbReference type="NCBI Taxonomy" id="652676"/>
    <lineage>
        <taxon>unclassified sequences</taxon>
        <taxon>metagenomes</taxon>
        <taxon>ecological metagenomes</taxon>
    </lineage>
</organism>
<dbReference type="SUPFAM" id="SSF52833">
    <property type="entry name" value="Thioredoxin-like"/>
    <property type="match status" value="1"/>
</dbReference>
<dbReference type="AlphaFoldDB" id="A0A3B1BEM9"/>
<dbReference type="CDD" id="cd02966">
    <property type="entry name" value="TlpA_like_family"/>
    <property type="match status" value="1"/>
</dbReference>
<evidence type="ECO:0000313" key="2">
    <source>
        <dbReference type="EMBL" id="VAX10523.1"/>
    </source>
</evidence>
<dbReference type="PROSITE" id="PS51352">
    <property type="entry name" value="THIOREDOXIN_2"/>
    <property type="match status" value="1"/>
</dbReference>
<dbReference type="Gene3D" id="3.40.30.10">
    <property type="entry name" value="Glutaredoxin"/>
    <property type="match status" value="1"/>
</dbReference>
<name>A0A3B1BEM9_9ZZZZ</name>
<proteinExistence type="predicted"/>
<gene>
    <name evidence="2" type="ORF">MNBD_GAMMA25-1427</name>
</gene>
<evidence type="ECO:0000259" key="1">
    <source>
        <dbReference type="PROSITE" id="PS51352"/>
    </source>
</evidence>
<dbReference type="InterPro" id="IPR000866">
    <property type="entry name" value="AhpC/TSA"/>
</dbReference>
<dbReference type="PROSITE" id="PS00194">
    <property type="entry name" value="THIOREDOXIN_1"/>
    <property type="match status" value="1"/>
</dbReference>
<dbReference type="InterPro" id="IPR017937">
    <property type="entry name" value="Thioredoxin_CS"/>
</dbReference>
<dbReference type="InterPro" id="IPR013766">
    <property type="entry name" value="Thioredoxin_domain"/>
</dbReference>
<reference evidence="2" key="1">
    <citation type="submission" date="2018-06" db="EMBL/GenBank/DDBJ databases">
        <authorList>
            <person name="Zhirakovskaya E."/>
        </authorList>
    </citation>
    <scope>NUCLEOTIDE SEQUENCE</scope>
</reference>
<dbReference type="GO" id="GO:0016209">
    <property type="term" value="F:antioxidant activity"/>
    <property type="evidence" value="ECO:0007669"/>
    <property type="project" value="InterPro"/>
</dbReference>
<dbReference type="InterPro" id="IPR036249">
    <property type="entry name" value="Thioredoxin-like_sf"/>
</dbReference>
<dbReference type="PANTHER" id="PTHR42852">
    <property type="entry name" value="THIOL:DISULFIDE INTERCHANGE PROTEIN DSBE"/>
    <property type="match status" value="1"/>
</dbReference>
<dbReference type="EMBL" id="UOFY01000051">
    <property type="protein sequence ID" value="VAX10523.1"/>
    <property type="molecule type" value="Genomic_DNA"/>
</dbReference>